<proteinExistence type="inferred from homology"/>
<evidence type="ECO:0000256" key="6">
    <source>
        <dbReference type="SAM" id="MobiDB-lite"/>
    </source>
</evidence>
<sequence>MLLGTDYSQLACTGYSICQYGQVSQGGGRHLIANRLGGKANPVISQQYSYAALPLLFAALILTKLSIGLSYIRIFYTDKQGRILMQITMGILVLSNLINMFEVMFACKPVHVFWTELRPVSKCLTTQIPLYVNGTVNVLVDIALIAIILPRVLSLKMNDRQKWALVAIVSVGWIAVAAGVLRMVRVGLTLGKPGGVVDPPWDTYDISIWTSTELYVCLICAAAPGVKPLVSKLLPRILGSTVKSRSRTRTWTTGAQPGSIELSSKLKKGPVGSVTVHRSTSETKLTGPYTEVGRGADADSLDGKITERGESPDGHIYKTSEITVQNLPAHTR</sequence>
<keyword evidence="2 7" id="KW-0812">Transmembrane</keyword>
<dbReference type="AlphaFoldDB" id="A0A6A6XMP0"/>
<dbReference type="Proteomes" id="UP000799757">
    <property type="component" value="Unassembled WGS sequence"/>
</dbReference>
<dbReference type="GO" id="GO:0016020">
    <property type="term" value="C:membrane"/>
    <property type="evidence" value="ECO:0007669"/>
    <property type="project" value="UniProtKB-SubCell"/>
</dbReference>
<name>A0A6A6XMP0_9PLEO</name>
<dbReference type="InterPro" id="IPR049326">
    <property type="entry name" value="Rhodopsin_dom_fungi"/>
</dbReference>
<dbReference type="InterPro" id="IPR052337">
    <property type="entry name" value="SAT4-like"/>
</dbReference>
<accession>A0A6A6XMP0</accession>
<dbReference type="Pfam" id="PF20684">
    <property type="entry name" value="Fung_rhodopsin"/>
    <property type="match status" value="1"/>
</dbReference>
<reference evidence="9" key="1">
    <citation type="journal article" date="2020" name="Stud. Mycol.">
        <title>101 Dothideomycetes genomes: a test case for predicting lifestyles and emergence of pathogens.</title>
        <authorList>
            <person name="Haridas S."/>
            <person name="Albert R."/>
            <person name="Binder M."/>
            <person name="Bloem J."/>
            <person name="Labutti K."/>
            <person name="Salamov A."/>
            <person name="Andreopoulos B."/>
            <person name="Baker S."/>
            <person name="Barry K."/>
            <person name="Bills G."/>
            <person name="Bluhm B."/>
            <person name="Cannon C."/>
            <person name="Castanera R."/>
            <person name="Culley D."/>
            <person name="Daum C."/>
            <person name="Ezra D."/>
            <person name="Gonzalez J."/>
            <person name="Henrissat B."/>
            <person name="Kuo A."/>
            <person name="Liang C."/>
            <person name="Lipzen A."/>
            <person name="Lutzoni F."/>
            <person name="Magnuson J."/>
            <person name="Mondo S."/>
            <person name="Nolan M."/>
            <person name="Ohm R."/>
            <person name="Pangilinan J."/>
            <person name="Park H.-J."/>
            <person name="Ramirez L."/>
            <person name="Alfaro M."/>
            <person name="Sun H."/>
            <person name="Tritt A."/>
            <person name="Yoshinaga Y."/>
            <person name="Zwiers L.-H."/>
            <person name="Turgeon B."/>
            <person name="Goodwin S."/>
            <person name="Spatafora J."/>
            <person name="Crous P."/>
            <person name="Grigoriev I."/>
        </authorList>
    </citation>
    <scope>NUCLEOTIDE SEQUENCE</scope>
    <source>
        <strain evidence="9">CBS 109.77</strain>
    </source>
</reference>
<keyword evidence="10" id="KW-1185">Reference proteome</keyword>
<organism evidence="9 10">
    <name type="scientific">Melanomma pulvis-pyrius CBS 109.77</name>
    <dbReference type="NCBI Taxonomy" id="1314802"/>
    <lineage>
        <taxon>Eukaryota</taxon>
        <taxon>Fungi</taxon>
        <taxon>Dikarya</taxon>
        <taxon>Ascomycota</taxon>
        <taxon>Pezizomycotina</taxon>
        <taxon>Dothideomycetes</taxon>
        <taxon>Pleosporomycetidae</taxon>
        <taxon>Pleosporales</taxon>
        <taxon>Melanommataceae</taxon>
        <taxon>Melanomma</taxon>
    </lineage>
</organism>
<evidence type="ECO:0000256" key="3">
    <source>
        <dbReference type="ARBA" id="ARBA00022989"/>
    </source>
</evidence>
<evidence type="ECO:0000313" key="10">
    <source>
        <dbReference type="Proteomes" id="UP000799757"/>
    </source>
</evidence>
<gene>
    <name evidence="9" type="ORF">K505DRAFT_397160</name>
</gene>
<evidence type="ECO:0000256" key="1">
    <source>
        <dbReference type="ARBA" id="ARBA00004141"/>
    </source>
</evidence>
<dbReference type="EMBL" id="MU001798">
    <property type="protein sequence ID" value="KAF2797801.1"/>
    <property type="molecule type" value="Genomic_DNA"/>
</dbReference>
<feature type="transmembrane region" description="Helical" evidence="7">
    <location>
        <begin position="165"/>
        <end position="186"/>
    </location>
</feature>
<evidence type="ECO:0000259" key="8">
    <source>
        <dbReference type="Pfam" id="PF20684"/>
    </source>
</evidence>
<feature type="region of interest" description="Disordered" evidence="6">
    <location>
        <begin position="271"/>
        <end position="299"/>
    </location>
</feature>
<keyword evidence="4 7" id="KW-0472">Membrane</keyword>
<protein>
    <recommendedName>
        <fullName evidence="8">Rhodopsin domain-containing protein</fullName>
    </recommendedName>
</protein>
<feature type="transmembrane region" description="Helical" evidence="7">
    <location>
        <begin position="48"/>
        <end position="71"/>
    </location>
</feature>
<evidence type="ECO:0000256" key="4">
    <source>
        <dbReference type="ARBA" id="ARBA00023136"/>
    </source>
</evidence>
<keyword evidence="3 7" id="KW-1133">Transmembrane helix</keyword>
<evidence type="ECO:0000256" key="5">
    <source>
        <dbReference type="ARBA" id="ARBA00038359"/>
    </source>
</evidence>
<evidence type="ECO:0000313" key="9">
    <source>
        <dbReference type="EMBL" id="KAF2797801.1"/>
    </source>
</evidence>
<dbReference type="OrthoDB" id="444631at2759"/>
<evidence type="ECO:0000256" key="2">
    <source>
        <dbReference type="ARBA" id="ARBA00022692"/>
    </source>
</evidence>
<dbReference type="PANTHER" id="PTHR33048">
    <property type="entry name" value="PTH11-LIKE INTEGRAL MEMBRANE PROTEIN (AFU_ORTHOLOGUE AFUA_5G11245)"/>
    <property type="match status" value="1"/>
</dbReference>
<comment type="similarity">
    <text evidence="5">Belongs to the SAT4 family.</text>
</comment>
<feature type="domain" description="Rhodopsin" evidence="8">
    <location>
        <begin position="15"/>
        <end position="232"/>
    </location>
</feature>
<dbReference type="PANTHER" id="PTHR33048:SF129">
    <property type="entry name" value="INTEGRAL MEMBRANE PROTEIN-RELATED"/>
    <property type="match status" value="1"/>
</dbReference>
<comment type="subcellular location">
    <subcellularLocation>
        <location evidence="1">Membrane</location>
        <topology evidence="1">Multi-pass membrane protein</topology>
    </subcellularLocation>
</comment>
<evidence type="ECO:0000256" key="7">
    <source>
        <dbReference type="SAM" id="Phobius"/>
    </source>
</evidence>
<feature type="transmembrane region" description="Helical" evidence="7">
    <location>
        <begin position="130"/>
        <end position="153"/>
    </location>
</feature>